<protein>
    <recommendedName>
        <fullName evidence="3">Pyridoxamine 5'-phosphate oxidase putative domain-containing protein</fullName>
    </recommendedName>
</protein>
<dbReference type="STRING" id="1328760.A0A164ZT73"/>
<organism evidence="1 2">
    <name type="scientific">Xylona heveae (strain CBS 132557 / TC161)</name>
    <dbReference type="NCBI Taxonomy" id="1328760"/>
    <lineage>
        <taxon>Eukaryota</taxon>
        <taxon>Fungi</taxon>
        <taxon>Dikarya</taxon>
        <taxon>Ascomycota</taxon>
        <taxon>Pezizomycotina</taxon>
        <taxon>Xylonomycetes</taxon>
        <taxon>Xylonales</taxon>
        <taxon>Xylonaceae</taxon>
        <taxon>Xylona</taxon>
    </lineage>
</organism>
<name>A0A164ZT73_XYLHT</name>
<dbReference type="EMBL" id="KV407466">
    <property type="protein sequence ID" value="KZF19481.1"/>
    <property type="molecule type" value="Genomic_DNA"/>
</dbReference>
<dbReference type="AlphaFoldDB" id="A0A164ZT73"/>
<dbReference type="PANTHER" id="PTHR39336">
    <property type="entry name" value="PYRIDOXAMINE PHOSPHATE OXIDASE FAMILY PROTEIN (AFU_ORTHOLOGUE AFUA_6G11440)"/>
    <property type="match status" value="1"/>
</dbReference>
<proteinExistence type="predicted"/>
<dbReference type="OrthoDB" id="539398at2759"/>
<accession>A0A164ZT73</accession>
<dbReference type="RefSeq" id="XP_018185036.1">
    <property type="nucleotide sequence ID" value="XM_018333474.1"/>
</dbReference>
<feature type="non-terminal residue" evidence="1">
    <location>
        <position position="118"/>
    </location>
</feature>
<gene>
    <name evidence="1" type="ORF">L228DRAFT_251075</name>
</gene>
<dbReference type="Gene3D" id="2.30.110.10">
    <property type="entry name" value="Electron Transport, Fmn-binding Protein, Chain A"/>
    <property type="match status" value="1"/>
</dbReference>
<sequence length="118" mass="13060">MPTFYPSISSNLADWALNQPLFFTASAPLAGRHVNISPKGHPRSTFRILDENHAAYIDATGSGSETISHAYEPGNGRVTIMFCSFGASPRIMRFFCNASVVEWDQGSRWDDAVKRFGM</sequence>
<keyword evidence="2" id="KW-1185">Reference proteome</keyword>
<evidence type="ECO:0008006" key="3">
    <source>
        <dbReference type="Google" id="ProtNLM"/>
    </source>
</evidence>
<dbReference type="PANTHER" id="PTHR39336:SF1">
    <property type="entry name" value="PYRIDOXAMINE PHOSPHATE OXIDASE FAMILY PROTEIN (AFU_ORTHOLOGUE AFUA_6G11440)"/>
    <property type="match status" value="1"/>
</dbReference>
<evidence type="ECO:0000313" key="1">
    <source>
        <dbReference type="EMBL" id="KZF19481.1"/>
    </source>
</evidence>
<reference evidence="1 2" key="1">
    <citation type="journal article" date="2016" name="Fungal Biol.">
        <title>The genome of Xylona heveae provides a window into fungal endophytism.</title>
        <authorList>
            <person name="Gazis R."/>
            <person name="Kuo A."/>
            <person name="Riley R."/>
            <person name="LaButti K."/>
            <person name="Lipzen A."/>
            <person name="Lin J."/>
            <person name="Amirebrahimi M."/>
            <person name="Hesse C.N."/>
            <person name="Spatafora J.W."/>
            <person name="Henrissat B."/>
            <person name="Hainaut M."/>
            <person name="Grigoriev I.V."/>
            <person name="Hibbett D.S."/>
        </authorList>
    </citation>
    <scope>NUCLEOTIDE SEQUENCE [LARGE SCALE GENOMIC DNA]</scope>
    <source>
        <strain evidence="1 2">TC161</strain>
    </source>
</reference>
<dbReference type="InParanoid" id="A0A164ZT73"/>
<dbReference type="GeneID" id="28898611"/>
<evidence type="ECO:0000313" key="2">
    <source>
        <dbReference type="Proteomes" id="UP000076632"/>
    </source>
</evidence>
<dbReference type="InterPro" id="IPR012349">
    <property type="entry name" value="Split_barrel_FMN-bd"/>
</dbReference>
<dbReference type="OMA" id="RNICFIA"/>
<dbReference type="Proteomes" id="UP000076632">
    <property type="component" value="Unassembled WGS sequence"/>
</dbReference>